<evidence type="ECO:0000313" key="2">
    <source>
        <dbReference type="EMBL" id="SFP31579.1"/>
    </source>
</evidence>
<dbReference type="STRING" id="1079859.SAMN04515674_102397"/>
<keyword evidence="3" id="KW-1185">Reference proteome</keyword>
<evidence type="ECO:0000256" key="1">
    <source>
        <dbReference type="SAM" id="Phobius"/>
    </source>
</evidence>
<keyword evidence="1" id="KW-0472">Membrane</keyword>
<feature type="transmembrane region" description="Helical" evidence="1">
    <location>
        <begin position="116"/>
        <end position="134"/>
    </location>
</feature>
<dbReference type="RefSeq" id="WP_092013155.1">
    <property type="nucleotide sequence ID" value="NZ_FOXH01000002.1"/>
</dbReference>
<keyword evidence="1" id="KW-0812">Transmembrane</keyword>
<evidence type="ECO:0000313" key="3">
    <source>
        <dbReference type="Proteomes" id="UP000199306"/>
    </source>
</evidence>
<name>A0A1I5PBV1_9BACT</name>
<protein>
    <submittedName>
        <fullName evidence="2">Uncharacterized protein</fullName>
    </submittedName>
</protein>
<dbReference type="OrthoDB" id="639802at2"/>
<gene>
    <name evidence="2" type="ORF">SAMN04515674_102397</name>
</gene>
<reference evidence="2 3" key="1">
    <citation type="submission" date="2016-10" db="EMBL/GenBank/DDBJ databases">
        <authorList>
            <person name="de Groot N.N."/>
        </authorList>
    </citation>
    <scope>NUCLEOTIDE SEQUENCE [LARGE SCALE GENOMIC DNA]</scope>
    <source>
        <strain evidence="3">E92,LMG 26720,CCM 7988</strain>
    </source>
</reference>
<organism evidence="2 3">
    <name type="scientific">Pseudarcicella hirudinis</name>
    <dbReference type="NCBI Taxonomy" id="1079859"/>
    <lineage>
        <taxon>Bacteria</taxon>
        <taxon>Pseudomonadati</taxon>
        <taxon>Bacteroidota</taxon>
        <taxon>Cytophagia</taxon>
        <taxon>Cytophagales</taxon>
        <taxon>Flectobacillaceae</taxon>
        <taxon>Pseudarcicella</taxon>
    </lineage>
</organism>
<keyword evidence="1" id="KW-1133">Transmembrane helix</keyword>
<proteinExistence type="predicted"/>
<dbReference type="EMBL" id="FOXH01000002">
    <property type="protein sequence ID" value="SFP31579.1"/>
    <property type="molecule type" value="Genomic_DNA"/>
</dbReference>
<sequence length="414" mass="46919">MQNQLFPIEKCRELIERKLGWGNSDSWQNQDFEVLSEKIFEETKVSLSVSTLKRVWGKVRYESTPNLATLNVLAKYAGFENWRDFTASHFSKVENAVTEPEEIPEKRKKNLPAKNVLIFIIPLVLLAFVAFLFAPKPLKKLHFEHIQFNSKPVTLGLPNSVIFQYDAQQSNADSVFIQQSWDHSLRVKVDKDKHEFASTYYYPGFYKAKLVLNDSVVKEHNLYIETDGWLGIAHSPKVPVYFSANQITKKEGIGISENDLASQKIDLHANTPMVSLYNVSKKIKVSSDNFRFQTQVKSTFNHGEAVCQFVSITLLCENGMHSIPLSIKGCIGKIGLILGNEGHPGKTNNLSGFGVDFSDWVSVLCEVKEKHVRIFVNKTLSFEGDFKHEIGPVIGLQYSFMGTGIMKDYTLEPL</sequence>
<accession>A0A1I5PBV1</accession>
<dbReference type="AlphaFoldDB" id="A0A1I5PBV1"/>
<dbReference type="Proteomes" id="UP000199306">
    <property type="component" value="Unassembled WGS sequence"/>
</dbReference>